<dbReference type="PANTHER" id="PTHR45588">
    <property type="entry name" value="TPR DOMAIN-CONTAINING PROTEIN"/>
    <property type="match status" value="1"/>
</dbReference>
<evidence type="ECO:0000256" key="1">
    <source>
        <dbReference type="SAM" id="SignalP"/>
    </source>
</evidence>
<organism evidence="2 3">
    <name type="scientific">Pinibacter aurantiacus</name>
    <dbReference type="NCBI Taxonomy" id="2851599"/>
    <lineage>
        <taxon>Bacteria</taxon>
        <taxon>Pseudomonadati</taxon>
        <taxon>Bacteroidota</taxon>
        <taxon>Chitinophagia</taxon>
        <taxon>Chitinophagales</taxon>
        <taxon>Chitinophagaceae</taxon>
        <taxon>Pinibacter</taxon>
    </lineage>
</organism>
<comment type="caution">
    <text evidence="2">The sequence shown here is derived from an EMBL/GenBank/DDBJ whole genome shotgun (WGS) entry which is preliminary data.</text>
</comment>
<dbReference type="PANTHER" id="PTHR45588:SF1">
    <property type="entry name" value="WW DOMAIN-CONTAINING PROTEIN"/>
    <property type="match status" value="1"/>
</dbReference>
<evidence type="ECO:0000313" key="3">
    <source>
        <dbReference type="Proteomes" id="UP000812270"/>
    </source>
</evidence>
<proteinExistence type="predicted"/>
<dbReference type="RefSeq" id="WP_217791167.1">
    <property type="nucleotide sequence ID" value="NZ_JAHSPG010000006.1"/>
</dbReference>
<dbReference type="EMBL" id="JAHSPG010000006">
    <property type="protein sequence ID" value="MBV4357523.1"/>
    <property type="molecule type" value="Genomic_DNA"/>
</dbReference>
<gene>
    <name evidence="2" type="ORF">KTO63_10220</name>
</gene>
<feature type="signal peptide" evidence="1">
    <location>
        <begin position="1"/>
        <end position="21"/>
    </location>
</feature>
<reference evidence="2" key="1">
    <citation type="submission" date="2021-06" db="EMBL/GenBank/DDBJ databases">
        <authorList>
            <person name="Huq M.A."/>
        </authorList>
    </citation>
    <scope>NUCLEOTIDE SEQUENCE</scope>
    <source>
        <strain evidence="2">MAH-26</strain>
    </source>
</reference>
<name>A0A9E2S9T6_9BACT</name>
<feature type="chain" id="PRO_5039052475" description="Tetratricopeptide repeat protein" evidence="1">
    <location>
        <begin position="22"/>
        <end position="559"/>
    </location>
</feature>
<protein>
    <recommendedName>
        <fullName evidence="4">Tetratricopeptide repeat protein</fullName>
    </recommendedName>
</protein>
<accession>A0A9E2S9T6</accession>
<dbReference type="AlphaFoldDB" id="A0A9E2S9T6"/>
<evidence type="ECO:0008006" key="4">
    <source>
        <dbReference type="Google" id="ProtNLM"/>
    </source>
</evidence>
<dbReference type="Proteomes" id="UP000812270">
    <property type="component" value="Unassembled WGS sequence"/>
</dbReference>
<evidence type="ECO:0000313" key="2">
    <source>
        <dbReference type="EMBL" id="MBV4357523.1"/>
    </source>
</evidence>
<keyword evidence="3" id="KW-1185">Reference proteome</keyword>
<dbReference type="PROSITE" id="PS51257">
    <property type="entry name" value="PROKAR_LIPOPROTEIN"/>
    <property type="match status" value="1"/>
</dbReference>
<keyword evidence="1" id="KW-0732">Signal</keyword>
<sequence length="559" mass="62067">MINFKQYLVLLFQAALLIACAGNTTPSVKMLDQLGLKRGQVIACGPPDKEFGTVDFRITGSKQTQEDFNLAVALLHSFEYDDAEKAFAKVIDESPNCAMAYWGVAMCNFHPLWEPPTEANLKKGSKAIEIAHSIKKQSPKETEFIDAIALYYKDWSTTDPHSRAVRFENAMEQLHQSYPDDREAAIFYALSLDASANPADKTYAHQLKAGKILDSMYAVAPDHPGIVHYIIHTYDYPGIATLALNAARRYADVAPSSAHALHMPSHIFTRLGLWDESIRMNTRSVEAAQCYAKAAGIKGHWDEELHGLDYLAYAYLQKGNDSAAEKQLQYLSTIKEVSPSNFKVAYTFAAVPCRIAVENKDWKAAAQLAPQPADLPWNNYPWQEAIIHFGKLMGLAHIGNLHAAKAELAKLDSLHANLVKQNDSYKARQVEIQMNAGKAWIAFANTEQKQALALMESAADQEDSVSKSPVTPGEVLPARELYADMLFESHQYSAAFAQYELALKKSPNRFNSLFGAGRSAELNADNASAARYYKQLLAIAEPQSTRPELKTADLFLRKL</sequence>